<keyword evidence="5 7" id="KW-0663">Pyridoxal phosphate</keyword>
<dbReference type="InterPro" id="IPR001608">
    <property type="entry name" value="Ala_racemase_N"/>
</dbReference>
<evidence type="ECO:0000256" key="7">
    <source>
        <dbReference type="HAMAP-Rule" id="MF_01201"/>
    </source>
</evidence>
<evidence type="ECO:0000313" key="12">
    <source>
        <dbReference type="Proteomes" id="UP000526408"/>
    </source>
</evidence>
<dbReference type="UniPathway" id="UPA00042">
    <property type="reaction ID" value="UER00497"/>
</dbReference>
<dbReference type="CDD" id="cd00430">
    <property type="entry name" value="PLPDE_III_AR"/>
    <property type="match status" value="1"/>
</dbReference>
<dbReference type="PANTHER" id="PTHR30511">
    <property type="entry name" value="ALANINE RACEMASE"/>
    <property type="match status" value="1"/>
</dbReference>
<organism evidence="11 12">
    <name type="scientific">Roseicyclus persicicus</name>
    <dbReference type="NCBI Taxonomy" id="2650661"/>
    <lineage>
        <taxon>Bacteria</taxon>
        <taxon>Pseudomonadati</taxon>
        <taxon>Pseudomonadota</taxon>
        <taxon>Alphaproteobacteria</taxon>
        <taxon>Rhodobacterales</taxon>
        <taxon>Roseobacteraceae</taxon>
        <taxon>Roseicyclus</taxon>
    </lineage>
</organism>
<protein>
    <recommendedName>
        <fullName evidence="4 7">Alanine racemase</fullName>
        <ecNumber evidence="4 7">5.1.1.1</ecNumber>
    </recommendedName>
</protein>
<dbReference type="SMART" id="SM01005">
    <property type="entry name" value="Ala_racemase_C"/>
    <property type="match status" value="1"/>
</dbReference>
<dbReference type="GO" id="GO:0005829">
    <property type="term" value="C:cytosol"/>
    <property type="evidence" value="ECO:0007669"/>
    <property type="project" value="TreeGrafter"/>
</dbReference>
<feature type="domain" description="Alanine racemase C-terminal" evidence="10">
    <location>
        <begin position="221"/>
        <end position="343"/>
    </location>
</feature>
<dbReference type="GO" id="GO:0008784">
    <property type="term" value="F:alanine racemase activity"/>
    <property type="evidence" value="ECO:0007669"/>
    <property type="project" value="UniProtKB-UniRule"/>
</dbReference>
<dbReference type="Pfam" id="PF00842">
    <property type="entry name" value="Ala_racemase_C"/>
    <property type="match status" value="1"/>
</dbReference>
<dbReference type="NCBIfam" id="TIGR00492">
    <property type="entry name" value="alr"/>
    <property type="match status" value="1"/>
</dbReference>
<dbReference type="InterPro" id="IPR000821">
    <property type="entry name" value="Ala_racemase"/>
</dbReference>
<evidence type="ECO:0000313" key="11">
    <source>
        <dbReference type="EMBL" id="NKX45880.1"/>
    </source>
</evidence>
<dbReference type="InterPro" id="IPR009006">
    <property type="entry name" value="Ala_racemase/Decarboxylase_C"/>
</dbReference>
<dbReference type="EMBL" id="JAAZQQ010000005">
    <property type="protein sequence ID" value="NKX45880.1"/>
    <property type="molecule type" value="Genomic_DNA"/>
</dbReference>
<dbReference type="AlphaFoldDB" id="A0A7X6K047"/>
<evidence type="ECO:0000256" key="4">
    <source>
        <dbReference type="ARBA" id="ARBA00013089"/>
    </source>
</evidence>
<evidence type="ECO:0000256" key="2">
    <source>
        <dbReference type="ARBA" id="ARBA00001933"/>
    </source>
</evidence>
<dbReference type="PRINTS" id="PR00992">
    <property type="entry name" value="ALARACEMASE"/>
</dbReference>
<name>A0A7X6K047_9RHOB</name>
<dbReference type="EC" id="5.1.1.1" evidence="4 7"/>
<feature type="active site" description="Proton acceptor; specific for L-alanine" evidence="7">
    <location>
        <position position="242"/>
    </location>
</feature>
<dbReference type="Gene3D" id="2.40.37.10">
    <property type="entry name" value="Lyase, Ornithine Decarboxylase, Chain A, domain 1"/>
    <property type="match status" value="1"/>
</dbReference>
<evidence type="ECO:0000256" key="6">
    <source>
        <dbReference type="ARBA" id="ARBA00023235"/>
    </source>
</evidence>
<dbReference type="InterPro" id="IPR029066">
    <property type="entry name" value="PLP-binding_barrel"/>
</dbReference>
<feature type="modified residue" description="N6-(pyridoxal phosphate)lysine" evidence="7 8">
    <location>
        <position position="33"/>
    </location>
</feature>
<dbReference type="InterPro" id="IPR011079">
    <property type="entry name" value="Ala_racemase_C"/>
</dbReference>
<comment type="similarity">
    <text evidence="3 7">Belongs to the alanine racemase family.</text>
</comment>
<dbReference type="SUPFAM" id="SSF51419">
    <property type="entry name" value="PLP-binding barrel"/>
    <property type="match status" value="1"/>
</dbReference>
<dbReference type="Gene3D" id="3.20.20.10">
    <property type="entry name" value="Alanine racemase"/>
    <property type="match status" value="1"/>
</dbReference>
<dbReference type="Proteomes" id="UP000526408">
    <property type="component" value="Unassembled WGS sequence"/>
</dbReference>
<feature type="active site" description="Proton acceptor; specific for D-alanine" evidence="7">
    <location>
        <position position="33"/>
    </location>
</feature>
<evidence type="ECO:0000259" key="10">
    <source>
        <dbReference type="SMART" id="SM01005"/>
    </source>
</evidence>
<dbReference type="GO" id="GO:0030632">
    <property type="term" value="P:D-alanine biosynthetic process"/>
    <property type="evidence" value="ECO:0007669"/>
    <property type="project" value="UniProtKB-UniRule"/>
</dbReference>
<evidence type="ECO:0000256" key="8">
    <source>
        <dbReference type="PIRSR" id="PIRSR600821-50"/>
    </source>
</evidence>
<sequence>MGTGILTIDLDALAANWRDLARRSRGETGAVVKANGYGCGAAEVATRLAREGARRFFVATSEEGAALRGALGAGPEINVFSGHMAGDTALIRDHALTPMLNSPEQAARHRAALPGHPYGVQLDSGMNRLGMEAPDWAATRADLEAGPLTLVMSHLACADDPAHPMNAAQLRAFTAMSAGVTAPRSFAATGGILLGPDYHFDVTRPGVGIYGGQPFADARPVVRLSLPVVQVRDVAPGEIVGYSATFTADTPRRIATLSAGYADGLIRYMSNAAYLSAPHGKCRLAGRVSMDLLTVDVTDLPAVPDHLDILGPDQTVDQLAEVAGTIGYEILTSLGRRYQRLYLGA</sequence>
<comment type="catalytic activity">
    <reaction evidence="1 7">
        <text>L-alanine = D-alanine</text>
        <dbReference type="Rhea" id="RHEA:20249"/>
        <dbReference type="ChEBI" id="CHEBI:57416"/>
        <dbReference type="ChEBI" id="CHEBI:57972"/>
        <dbReference type="EC" id="5.1.1.1"/>
    </reaction>
</comment>
<evidence type="ECO:0000256" key="5">
    <source>
        <dbReference type="ARBA" id="ARBA00022898"/>
    </source>
</evidence>
<dbReference type="GO" id="GO:0030170">
    <property type="term" value="F:pyridoxal phosphate binding"/>
    <property type="evidence" value="ECO:0007669"/>
    <property type="project" value="UniProtKB-UniRule"/>
</dbReference>
<comment type="caution">
    <text evidence="11">The sequence shown here is derived from an EMBL/GenBank/DDBJ whole genome shotgun (WGS) entry which is preliminary data.</text>
</comment>
<dbReference type="HAMAP" id="MF_01201">
    <property type="entry name" value="Ala_racemase"/>
    <property type="match status" value="1"/>
</dbReference>
<keyword evidence="12" id="KW-1185">Reference proteome</keyword>
<proteinExistence type="inferred from homology"/>
<comment type="cofactor">
    <cofactor evidence="2 7 8">
        <name>pyridoxal 5'-phosphate</name>
        <dbReference type="ChEBI" id="CHEBI:597326"/>
    </cofactor>
</comment>
<keyword evidence="6 7" id="KW-0413">Isomerase</keyword>
<feature type="binding site" evidence="7 9">
    <location>
        <position position="290"/>
    </location>
    <ligand>
        <name>substrate</name>
    </ligand>
</feature>
<comment type="pathway">
    <text evidence="7">Amino-acid biosynthesis; D-alanine biosynthesis; D-alanine from L-alanine: step 1/1.</text>
</comment>
<dbReference type="PANTHER" id="PTHR30511:SF0">
    <property type="entry name" value="ALANINE RACEMASE, CATABOLIC-RELATED"/>
    <property type="match status" value="1"/>
</dbReference>
<dbReference type="RefSeq" id="WP_168624257.1">
    <property type="nucleotide sequence ID" value="NZ_JAAZQQ010000005.1"/>
</dbReference>
<evidence type="ECO:0000256" key="3">
    <source>
        <dbReference type="ARBA" id="ARBA00007880"/>
    </source>
</evidence>
<dbReference type="PROSITE" id="PS00395">
    <property type="entry name" value="ALANINE_RACEMASE"/>
    <property type="match status" value="1"/>
</dbReference>
<feature type="binding site" evidence="7 9">
    <location>
        <position position="128"/>
    </location>
    <ligand>
        <name>substrate</name>
    </ligand>
</feature>
<accession>A0A7X6K047</accession>
<evidence type="ECO:0000256" key="1">
    <source>
        <dbReference type="ARBA" id="ARBA00000316"/>
    </source>
</evidence>
<reference evidence="11 12" key="1">
    <citation type="submission" date="2020-04" db="EMBL/GenBank/DDBJ databases">
        <authorList>
            <person name="Yoon J."/>
        </authorList>
    </citation>
    <scope>NUCLEOTIDE SEQUENCE [LARGE SCALE GENOMIC DNA]</scope>
    <source>
        <strain evidence="11 12">KMU-115</strain>
    </source>
</reference>
<dbReference type="InterPro" id="IPR020622">
    <property type="entry name" value="Ala_racemase_pyridoxalP-BS"/>
</dbReference>
<comment type="function">
    <text evidence="7">Catalyzes the interconversion of L-alanine and D-alanine. May also act on other amino acids.</text>
</comment>
<dbReference type="SUPFAM" id="SSF50621">
    <property type="entry name" value="Alanine racemase C-terminal domain-like"/>
    <property type="match status" value="1"/>
</dbReference>
<evidence type="ECO:0000256" key="9">
    <source>
        <dbReference type="PIRSR" id="PIRSR600821-52"/>
    </source>
</evidence>
<gene>
    <name evidence="11" type="primary">alr</name>
    <name evidence="11" type="ORF">HCU73_14890</name>
</gene>
<dbReference type="Pfam" id="PF01168">
    <property type="entry name" value="Ala_racemase_N"/>
    <property type="match status" value="1"/>
</dbReference>